<feature type="compositionally biased region" description="Acidic residues" evidence="1">
    <location>
        <begin position="708"/>
        <end position="723"/>
    </location>
</feature>
<dbReference type="EMBL" id="AQGS01000677">
    <property type="protein sequence ID" value="EPS37240.1"/>
    <property type="molecule type" value="Genomic_DNA"/>
</dbReference>
<reference evidence="2 3" key="1">
    <citation type="journal article" date="2013" name="PLoS Genet.">
        <title>Genomic mechanisms accounting for the adaptation to parasitism in nematode-trapping fungi.</title>
        <authorList>
            <person name="Meerupati T."/>
            <person name="Andersson K.M."/>
            <person name="Friman E."/>
            <person name="Kumar D."/>
            <person name="Tunlid A."/>
            <person name="Ahren D."/>
        </authorList>
    </citation>
    <scope>NUCLEOTIDE SEQUENCE [LARGE SCALE GENOMIC DNA]</scope>
    <source>
        <strain evidence="2 3">CBS 200.50</strain>
    </source>
</reference>
<feature type="compositionally biased region" description="Polar residues" evidence="1">
    <location>
        <begin position="724"/>
        <end position="738"/>
    </location>
</feature>
<evidence type="ECO:0000313" key="2">
    <source>
        <dbReference type="EMBL" id="EPS37240.1"/>
    </source>
</evidence>
<feature type="region of interest" description="Disordered" evidence="1">
    <location>
        <begin position="1084"/>
        <end position="1166"/>
    </location>
</feature>
<feature type="compositionally biased region" description="Acidic residues" evidence="1">
    <location>
        <begin position="688"/>
        <end position="697"/>
    </location>
</feature>
<dbReference type="HOGENOM" id="CLU_274638_0_0_1"/>
<gene>
    <name evidence="2" type="ORF">H072_9044</name>
</gene>
<keyword evidence="3" id="KW-1185">Reference proteome</keyword>
<dbReference type="OrthoDB" id="5335023at2759"/>
<sequence length="1166" mass="132604">MSSSYFLTSFNEPAHTLPSWAVPRAAKVGRHIDGTPAHNYEPNAPRPAGLPPPPENRFLKIMCSDHLADLVLKHLESPRDRFMLLNVNRKIRSNLLNNCFGCYRRVIITRLGYPSHWRDEDVTHTPLESETLKKVMQQSGKWPSRKYFDRFTDFSFEELIVSKLMRIPYWLDPAADEAYLLKMNTMGINLRTLVLDGTAVTGRGLFGSVSMPTNNNIYRSSPGLISHVAFRLEHLSVRYCPNIQHSDILIYLLMPPQQSSSLFCLQSLRAFGCGEAPVDGPFHNKPGYGSRNKLTQKSDNILNIQILALLFPTCLTKNFHSKYSVPLTLGLTNQRSLEDQRLLLDELFYSKWLSPETLLMWPPPLTLPDSRTGKEIPGPFGGFIGAMHETLMLKAYLKGHSVRFDFTFCVMGDQCTTVLSSTFAPMARVNKRSGRTTMIGNLHGSVIGGEIRKQDYHHFVNGVIPRVPVALSTLIPGKADMYLPIPLQFSNVASKKDEKKWKHMPKLHPKYQSLQGDIAGPDYDDPYATGEVYQMTMGLSGEGPHNYVAVAQGRRRAQDTSIPGDTKSESYVMLAYPNLRVETVEIKKFFEDHKVRMRPDKYDCITCQNCFEQQLKFAKTELERCEVWKWVGVNIGLREMRAVKLAQAQAWEARYFKPKTSPVPDIEMVDVPGASEIKNRITEVGYYDIDEDDEEDPNASQDQKDDQEQQDDQEQKDDQDDNCSDTSIDSTDPEQSGENHPILKTMDKLYSLLCKDLCKGGVVVHGVTELLKTIRQSQQHMKQCKVYDASLREIREAWEVKAPDAVPHKRRKTENSVDPRVNYNTDEFQPKIQPPGWTDNGMAPKKFLGAGTPLLRSLPGPRNEYGRHKIMEPDFYWAPTEPDRDWFEHKLNQIDSDWYVADEDLWKMDIPYTGFKKEDTDQYNWEPGYKKARAKGEYSETYWYAKKRDPIPKGEGLGQGNGLVQKRGVEELEADSEAEYESGEETDEETEVFRQMGLTKSKAMKILGSMDSEKQQAMNATIQRLAEEIREANGGAKADIKGRKIAAIGTNRSRSNAALDALRPEIWAIDLKTWKGFKWGAELKPEGGGSWPPQKEEALTPQEMEERERRKALLSKKRVPASKVRYGALAPVASGPGKRPYNPRLPREISRPQDEEVDEGVRCYDH</sequence>
<dbReference type="AlphaFoldDB" id="S8A2K1"/>
<dbReference type="OMA" id="RGINTHI"/>
<reference evidence="3" key="2">
    <citation type="submission" date="2013-04" db="EMBL/GenBank/DDBJ databases">
        <title>Genomic mechanisms accounting for the adaptation to parasitism in nematode-trapping fungi.</title>
        <authorList>
            <person name="Ahren D.G."/>
        </authorList>
    </citation>
    <scope>NUCLEOTIDE SEQUENCE [LARGE SCALE GENOMIC DNA]</scope>
    <source>
        <strain evidence="3">CBS 200.50</strain>
    </source>
</reference>
<protein>
    <submittedName>
        <fullName evidence="2">Uncharacterized protein</fullName>
    </submittedName>
</protein>
<proteinExistence type="predicted"/>
<feature type="compositionally biased region" description="Basic and acidic residues" evidence="1">
    <location>
        <begin position="1145"/>
        <end position="1166"/>
    </location>
</feature>
<organism evidence="2 3">
    <name type="scientific">Dactylellina haptotyla (strain CBS 200.50)</name>
    <name type="common">Nematode-trapping fungus</name>
    <name type="synonym">Monacrosporium haptotylum</name>
    <dbReference type="NCBI Taxonomy" id="1284197"/>
    <lineage>
        <taxon>Eukaryota</taxon>
        <taxon>Fungi</taxon>
        <taxon>Dikarya</taxon>
        <taxon>Ascomycota</taxon>
        <taxon>Pezizomycotina</taxon>
        <taxon>Orbiliomycetes</taxon>
        <taxon>Orbiliales</taxon>
        <taxon>Orbiliaceae</taxon>
        <taxon>Dactylellina</taxon>
    </lineage>
</organism>
<dbReference type="Proteomes" id="UP000015100">
    <property type="component" value="Unassembled WGS sequence"/>
</dbReference>
<accession>S8A2K1</accession>
<evidence type="ECO:0000313" key="3">
    <source>
        <dbReference type="Proteomes" id="UP000015100"/>
    </source>
</evidence>
<comment type="caution">
    <text evidence="2">The sequence shown here is derived from an EMBL/GenBank/DDBJ whole genome shotgun (WGS) entry which is preliminary data.</text>
</comment>
<name>S8A2K1_DACHA</name>
<feature type="compositionally biased region" description="Basic and acidic residues" evidence="1">
    <location>
        <begin position="1094"/>
        <end position="1111"/>
    </location>
</feature>
<feature type="region of interest" description="Disordered" evidence="1">
    <location>
        <begin position="32"/>
        <end position="52"/>
    </location>
</feature>
<evidence type="ECO:0000256" key="1">
    <source>
        <dbReference type="SAM" id="MobiDB-lite"/>
    </source>
</evidence>
<feature type="region of interest" description="Disordered" evidence="1">
    <location>
        <begin position="688"/>
        <end position="741"/>
    </location>
</feature>
<feature type="region of interest" description="Disordered" evidence="1">
    <location>
        <begin position="809"/>
        <end position="840"/>
    </location>
</feature>